<feature type="transmembrane region" description="Helical" evidence="2">
    <location>
        <begin position="439"/>
        <end position="459"/>
    </location>
</feature>
<name>A0A8J3RHY1_9ACTN</name>
<comment type="caution">
    <text evidence="3">The sequence shown here is derived from an EMBL/GenBank/DDBJ whole genome shotgun (WGS) entry which is preliminary data.</text>
</comment>
<keyword evidence="2" id="KW-0472">Membrane</keyword>
<proteinExistence type="predicted"/>
<feature type="compositionally biased region" description="Low complexity" evidence="1">
    <location>
        <begin position="747"/>
        <end position="758"/>
    </location>
</feature>
<feature type="transmembrane region" description="Helical" evidence="2">
    <location>
        <begin position="378"/>
        <end position="397"/>
    </location>
</feature>
<evidence type="ECO:0000256" key="1">
    <source>
        <dbReference type="SAM" id="MobiDB-lite"/>
    </source>
</evidence>
<dbReference type="InterPro" id="IPR017850">
    <property type="entry name" value="Alkaline_phosphatase_core_sf"/>
</dbReference>
<evidence type="ECO:0000256" key="2">
    <source>
        <dbReference type="SAM" id="Phobius"/>
    </source>
</evidence>
<feature type="transmembrane region" description="Helical" evidence="2">
    <location>
        <begin position="691"/>
        <end position="708"/>
    </location>
</feature>
<reference evidence="3 4" key="1">
    <citation type="submission" date="2021-01" db="EMBL/GenBank/DDBJ databases">
        <title>Whole genome shotgun sequence of Planobispora longispora NBRC 13918.</title>
        <authorList>
            <person name="Komaki H."/>
            <person name="Tamura T."/>
        </authorList>
    </citation>
    <scope>NUCLEOTIDE SEQUENCE [LARGE SCALE GENOMIC DNA]</scope>
    <source>
        <strain evidence="3 4">NBRC 13918</strain>
    </source>
</reference>
<feature type="transmembrane region" description="Helical" evidence="2">
    <location>
        <begin position="566"/>
        <end position="583"/>
    </location>
</feature>
<protein>
    <submittedName>
        <fullName evidence="3">Uncharacterized protein</fullName>
    </submittedName>
</protein>
<dbReference type="AlphaFoldDB" id="A0A8J3RHY1"/>
<keyword evidence="2" id="KW-1133">Transmembrane helix</keyword>
<organism evidence="3 4">
    <name type="scientific">Planobispora longispora</name>
    <dbReference type="NCBI Taxonomy" id="28887"/>
    <lineage>
        <taxon>Bacteria</taxon>
        <taxon>Bacillati</taxon>
        <taxon>Actinomycetota</taxon>
        <taxon>Actinomycetes</taxon>
        <taxon>Streptosporangiales</taxon>
        <taxon>Streptosporangiaceae</taxon>
        <taxon>Planobispora</taxon>
    </lineage>
</organism>
<feature type="transmembrane region" description="Helical" evidence="2">
    <location>
        <begin position="650"/>
        <end position="670"/>
    </location>
</feature>
<dbReference type="SUPFAM" id="SSF53649">
    <property type="entry name" value="Alkaline phosphatase-like"/>
    <property type="match status" value="1"/>
</dbReference>
<feature type="transmembrane region" description="Helical" evidence="2">
    <location>
        <begin position="409"/>
        <end position="433"/>
    </location>
</feature>
<evidence type="ECO:0000313" key="4">
    <source>
        <dbReference type="Proteomes" id="UP000616724"/>
    </source>
</evidence>
<feature type="region of interest" description="Disordered" evidence="1">
    <location>
        <begin position="739"/>
        <end position="758"/>
    </location>
</feature>
<keyword evidence="2" id="KW-0812">Transmembrane</keyword>
<sequence>MCAPAQAQAQAQAQTQTRMRALASVFASPRGLLRRTALLTLLPVVFMLLAAGGTAAASTAAPTGRVVIVGVPGLLWSDLDPARTPNLWTLVQGGGSASLSTRAAPPKGRGFICPVEGWLTLSAGQRAGAPGMGCALPAAPQVSGAGASAPDWAALVSYNVTETDYKPVLGQLGQLVVSAGGQVAAVGPGAVLGAADRSGKVGKYAETVEQLGDLTPYRLVVVEAGDLTRAWIRAGTGAGGEHVRVTGQARREAVAAIDRQVGAVLGRLPAGTSLLLAGLSDTTGAAHLHVAIARGPSPGGAPYPAGLLTAASTRQDGLVTLTDLTTTALALLGLDTPDGAVGRAWTGTGGGAPPARVAADLAGEDLASQVLREVRGPFFTAFVTVQILFYLLAAVAIRRGWGGSRALTAVQVVAVVSGAIAIATFLAQLVPWWTFPVPMAGVVLTILGIACAVAGAAFAGPWRAHVLGPLTVVAGVTSLALLIDVMTGSGLQINAVTGYEPVTGGRFYGFSNIAFAVYSAGTILALAGVAQWLIGRGRRGLALAVCALYGGLAVFADGWPAWGADFGGVPAFLAGTAVFVILLSGRRVSVVKLGLIGLAGAVLIGAIAVADWMRPAERRTHLGTFVQQVLDGEAWTVVARKFGAMVGITVGNWPLTLLSLVALAFLFLVLNRPSRWGAAALGRAYAAAPTLRAGLIGALTCALIGFLMNDSGIAIPAMALTVAVPLTLAACVRALQLSPPTTPERPSAPAGTTAPPAA</sequence>
<evidence type="ECO:0000313" key="3">
    <source>
        <dbReference type="EMBL" id="GIH75209.1"/>
    </source>
</evidence>
<dbReference type="EMBL" id="BOOH01000015">
    <property type="protein sequence ID" value="GIH75209.1"/>
    <property type="molecule type" value="Genomic_DNA"/>
</dbReference>
<gene>
    <name evidence="3" type="ORF">Plo01_16380</name>
</gene>
<feature type="transmembrane region" description="Helical" evidence="2">
    <location>
        <begin position="541"/>
        <end position="560"/>
    </location>
</feature>
<dbReference type="Proteomes" id="UP000616724">
    <property type="component" value="Unassembled WGS sequence"/>
</dbReference>
<feature type="transmembrane region" description="Helical" evidence="2">
    <location>
        <begin position="466"/>
        <end position="487"/>
    </location>
</feature>
<feature type="transmembrane region" description="Helical" evidence="2">
    <location>
        <begin position="714"/>
        <end position="735"/>
    </location>
</feature>
<feature type="transmembrane region" description="Helical" evidence="2">
    <location>
        <begin position="507"/>
        <end position="534"/>
    </location>
</feature>
<feature type="transmembrane region" description="Helical" evidence="2">
    <location>
        <begin position="37"/>
        <end position="57"/>
    </location>
</feature>
<accession>A0A8J3RHY1</accession>
<dbReference type="RefSeq" id="WP_239316020.1">
    <property type="nucleotide sequence ID" value="NZ_BOOH01000015.1"/>
</dbReference>
<feature type="transmembrane region" description="Helical" evidence="2">
    <location>
        <begin position="590"/>
        <end position="610"/>
    </location>
</feature>
<keyword evidence="4" id="KW-1185">Reference proteome</keyword>